<dbReference type="Pfam" id="PF14497">
    <property type="entry name" value="GST_C_3"/>
    <property type="match status" value="1"/>
</dbReference>
<dbReference type="PANTHER" id="PTHR11571:SF222">
    <property type="entry name" value="GLUTATHIONE TRANSFERASE"/>
    <property type="match status" value="1"/>
</dbReference>
<dbReference type="GO" id="GO:0004364">
    <property type="term" value="F:glutathione transferase activity"/>
    <property type="evidence" value="ECO:0007669"/>
    <property type="project" value="UniProtKB-EC"/>
</dbReference>
<evidence type="ECO:0000256" key="5">
    <source>
        <dbReference type="ARBA" id="ARBA00047960"/>
    </source>
</evidence>
<keyword evidence="8" id="KW-1185">Reference proteome</keyword>
<name>I7M162_TETTS</name>
<dbReference type="InterPro" id="IPR040079">
    <property type="entry name" value="Glutathione_S-Trfase"/>
</dbReference>
<dbReference type="InterPro" id="IPR036249">
    <property type="entry name" value="Thioredoxin-like_sf"/>
</dbReference>
<gene>
    <name evidence="7" type="ORF">TTHERM_00516440</name>
</gene>
<evidence type="ECO:0000256" key="2">
    <source>
        <dbReference type="ARBA" id="ARBA00005861"/>
    </source>
</evidence>
<proteinExistence type="inferred from homology"/>
<dbReference type="Gene3D" id="3.40.30.10">
    <property type="entry name" value="Glutaredoxin"/>
    <property type="match status" value="1"/>
</dbReference>
<dbReference type="EC" id="2.5.1.18" evidence="3"/>
<comment type="similarity">
    <text evidence="2">Belongs to the GST superfamily. Mu family.</text>
</comment>
<protein>
    <recommendedName>
        <fullName evidence="3">glutathione transferase</fullName>
        <ecNumber evidence="3">2.5.1.18</ecNumber>
    </recommendedName>
</protein>
<dbReference type="GeneID" id="7826957"/>
<reference evidence="8" key="1">
    <citation type="journal article" date="2006" name="PLoS Biol.">
        <title>Macronuclear genome sequence of the ciliate Tetrahymena thermophila, a model eukaryote.</title>
        <authorList>
            <person name="Eisen J.A."/>
            <person name="Coyne R.S."/>
            <person name="Wu M."/>
            <person name="Wu D."/>
            <person name="Thiagarajan M."/>
            <person name="Wortman J.R."/>
            <person name="Badger J.H."/>
            <person name="Ren Q."/>
            <person name="Amedeo P."/>
            <person name="Jones K.M."/>
            <person name="Tallon L.J."/>
            <person name="Delcher A.L."/>
            <person name="Salzberg S.L."/>
            <person name="Silva J.C."/>
            <person name="Haas B.J."/>
            <person name="Majoros W.H."/>
            <person name="Farzad M."/>
            <person name="Carlton J.M."/>
            <person name="Smith R.K. Jr."/>
            <person name="Garg J."/>
            <person name="Pearlman R.E."/>
            <person name="Karrer K.M."/>
            <person name="Sun L."/>
            <person name="Manning G."/>
            <person name="Elde N.C."/>
            <person name="Turkewitz A.P."/>
            <person name="Asai D.J."/>
            <person name="Wilkes D.E."/>
            <person name="Wang Y."/>
            <person name="Cai H."/>
            <person name="Collins K."/>
            <person name="Stewart B.A."/>
            <person name="Lee S.R."/>
            <person name="Wilamowska K."/>
            <person name="Weinberg Z."/>
            <person name="Ruzzo W.L."/>
            <person name="Wloga D."/>
            <person name="Gaertig J."/>
            <person name="Frankel J."/>
            <person name="Tsao C.-C."/>
            <person name="Gorovsky M.A."/>
            <person name="Keeling P.J."/>
            <person name="Waller R.F."/>
            <person name="Patron N.J."/>
            <person name="Cherry J.M."/>
            <person name="Stover N.A."/>
            <person name="Krieger C.J."/>
            <person name="del Toro C."/>
            <person name="Ryder H.F."/>
            <person name="Williamson S.C."/>
            <person name="Barbeau R.A."/>
            <person name="Hamilton E.P."/>
            <person name="Orias E."/>
        </authorList>
    </citation>
    <scope>NUCLEOTIDE SEQUENCE [LARGE SCALE GENOMIC DNA]</scope>
    <source>
        <strain evidence="8">SB210</strain>
    </source>
</reference>
<dbReference type="InParanoid" id="I7M162"/>
<comment type="catalytic activity">
    <reaction evidence="5">
        <text>RX + glutathione = an S-substituted glutathione + a halide anion + H(+)</text>
        <dbReference type="Rhea" id="RHEA:16437"/>
        <dbReference type="ChEBI" id="CHEBI:15378"/>
        <dbReference type="ChEBI" id="CHEBI:16042"/>
        <dbReference type="ChEBI" id="CHEBI:17792"/>
        <dbReference type="ChEBI" id="CHEBI:57925"/>
        <dbReference type="ChEBI" id="CHEBI:90779"/>
        <dbReference type="EC" id="2.5.1.18"/>
    </reaction>
</comment>
<feature type="domain" description="GST N-terminal" evidence="6">
    <location>
        <begin position="1"/>
        <end position="82"/>
    </location>
</feature>
<dbReference type="InterPro" id="IPR004046">
    <property type="entry name" value="GST_C"/>
</dbReference>
<dbReference type="eggNOG" id="KOG1695">
    <property type="taxonomic scope" value="Eukaryota"/>
</dbReference>
<evidence type="ECO:0000313" key="7">
    <source>
        <dbReference type="EMBL" id="EAR95010.2"/>
    </source>
</evidence>
<organism evidence="7 8">
    <name type="scientific">Tetrahymena thermophila (strain SB210)</name>
    <dbReference type="NCBI Taxonomy" id="312017"/>
    <lineage>
        <taxon>Eukaryota</taxon>
        <taxon>Sar</taxon>
        <taxon>Alveolata</taxon>
        <taxon>Ciliophora</taxon>
        <taxon>Intramacronucleata</taxon>
        <taxon>Oligohymenophorea</taxon>
        <taxon>Hymenostomatida</taxon>
        <taxon>Tetrahymenina</taxon>
        <taxon>Tetrahymenidae</taxon>
        <taxon>Tetrahymena</taxon>
    </lineage>
</organism>
<dbReference type="SUPFAM" id="SSF52833">
    <property type="entry name" value="Thioredoxin-like"/>
    <property type="match status" value="1"/>
</dbReference>
<dbReference type="Proteomes" id="UP000009168">
    <property type="component" value="Unassembled WGS sequence"/>
</dbReference>
<evidence type="ECO:0000259" key="6">
    <source>
        <dbReference type="PROSITE" id="PS50404"/>
    </source>
</evidence>
<evidence type="ECO:0000256" key="3">
    <source>
        <dbReference type="ARBA" id="ARBA00012452"/>
    </source>
</evidence>
<dbReference type="GO" id="GO:0006749">
    <property type="term" value="P:glutathione metabolic process"/>
    <property type="evidence" value="ECO:0007669"/>
    <property type="project" value="TreeGrafter"/>
</dbReference>
<dbReference type="PROSITE" id="PS50404">
    <property type="entry name" value="GST_NTER"/>
    <property type="match status" value="1"/>
</dbReference>
<dbReference type="EMBL" id="GG662708">
    <property type="protein sequence ID" value="EAR95010.2"/>
    <property type="molecule type" value="Genomic_DNA"/>
</dbReference>
<dbReference type="SFLD" id="SFLDS00019">
    <property type="entry name" value="Glutathione_Transferase_(cytos"/>
    <property type="match status" value="1"/>
</dbReference>
<dbReference type="InterPro" id="IPR004045">
    <property type="entry name" value="Glutathione_S-Trfase_N"/>
</dbReference>
<comment type="function">
    <text evidence="1">Conjugation of reduced glutathione to a wide number of exogenous and endogenous hydrophobic electrophiles.</text>
</comment>
<sequence length="215" mass="25961">MIILGYWNLRGYAQPIRLLLEYLQVDYKEKLYNQDGEEWLNVDKQQLKTNFPNLPYIIDGDIVVTESKVIPIYLAKKFKNYELIGQNPDGSFNLNEITFLQILEILKELRDSLLNSAKVPSFKEEKDQIFNEKFNITFEKIKKQLGENKYLLGNLSFIDFYFYEVLKFFQFFYPKLSIFTDYIDRIENIPQIKNYLETKENKIFILDRMKSYFYY</sequence>
<dbReference type="SUPFAM" id="SSF47616">
    <property type="entry name" value="GST C-terminal domain-like"/>
    <property type="match status" value="1"/>
</dbReference>
<dbReference type="PANTHER" id="PTHR11571">
    <property type="entry name" value="GLUTATHIONE S-TRANSFERASE"/>
    <property type="match status" value="1"/>
</dbReference>
<dbReference type="InterPro" id="IPR036282">
    <property type="entry name" value="Glutathione-S-Trfase_C_sf"/>
</dbReference>
<dbReference type="InterPro" id="IPR050213">
    <property type="entry name" value="GST_superfamily"/>
</dbReference>
<accession>I7M162</accession>
<dbReference type="Pfam" id="PF02798">
    <property type="entry name" value="GST_N"/>
    <property type="match status" value="1"/>
</dbReference>
<dbReference type="RefSeq" id="XP_001015255.2">
    <property type="nucleotide sequence ID" value="XM_001015255.3"/>
</dbReference>
<evidence type="ECO:0000256" key="4">
    <source>
        <dbReference type="ARBA" id="ARBA00022679"/>
    </source>
</evidence>
<dbReference type="AlphaFoldDB" id="I7M162"/>
<dbReference type="KEGG" id="tet:TTHERM_00516440"/>
<dbReference type="OrthoDB" id="410118at2759"/>
<evidence type="ECO:0000256" key="1">
    <source>
        <dbReference type="ARBA" id="ARBA00003701"/>
    </source>
</evidence>
<dbReference type="STRING" id="312017.I7M162"/>
<keyword evidence="4" id="KW-0808">Transferase</keyword>
<dbReference type="Gene3D" id="1.20.1050.10">
    <property type="match status" value="1"/>
</dbReference>
<evidence type="ECO:0000313" key="8">
    <source>
        <dbReference type="Proteomes" id="UP000009168"/>
    </source>
</evidence>